<dbReference type="CDD" id="cd00030">
    <property type="entry name" value="C2"/>
    <property type="match status" value="1"/>
</dbReference>
<reference evidence="5" key="2">
    <citation type="journal article" date="2007" name="Science">
        <title>Draft genome sequence of the sexually transmitted pathogen Trichomonas vaginalis.</title>
        <authorList>
            <person name="Carlton J.M."/>
            <person name="Hirt R.P."/>
            <person name="Silva J.C."/>
            <person name="Delcher A.L."/>
            <person name="Schatz M."/>
            <person name="Zhao Q."/>
            <person name="Wortman J.R."/>
            <person name="Bidwell S.L."/>
            <person name="Alsmark U.C.M."/>
            <person name="Besteiro S."/>
            <person name="Sicheritz-Ponten T."/>
            <person name="Noel C.J."/>
            <person name="Dacks J.B."/>
            <person name="Foster P.G."/>
            <person name="Simillion C."/>
            <person name="Van de Peer Y."/>
            <person name="Miranda-Saavedra D."/>
            <person name="Barton G.J."/>
            <person name="Westrop G.D."/>
            <person name="Mueller S."/>
            <person name="Dessi D."/>
            <person name="Fiori P.L."/>
            <person name="Ren Q."/>
            <person name="Paulsen I."/>
            <person name="Zhang H."/>
            <person name="Bastida-Corcuera F.D."/>
            <person name="Simoes-Barbosa A."/>
            <person name="Brown M.T."/>
            <person name="Hayes R.D."/>
            <person name="Mukherjee M."/>
            <person name="Okumura C.Y."/>
            <person name="Schneider R."/>
            <person name="Smith A.J."/>
            <person name="Vanacova S."/>
            <person name="Villalvazo M."/>
            <person name="Haas B.J."/>
            <person name="Pertea M."/>
            <person name="Feldblyum T.V."/>
            <person name="Utterback T.R."/>
            <person name="Shu C.L."/>
            <person name="Osoegawa K."/>
            <person name="de Jong P.J."/>
            <person name="Hrdy I."/>
            <person name="Horvathova L."/>
            <person name="Zubacova Z."/>
            <person name="Dolezal P."/>
            <person name="Malik S.B."/>
            <person name="Logsdon J.M. Jr."/>
            <person name="Henze K."/>
            <person name="Gupta A."/>
            <person name="Wang C.C."/>
            <person name="Dunne R.L."/>
            <person name="Upcroft J.A."/>
            <person name="Upcroft P."/>
            <person name="White O."/>
            <person name="Salzberg S.L."/>
            <person name="Tang P."/>
            <person name="Chiu C.-H."/>
            <person name="Lee Y.-S."/>
            <person name="Embley T.M."/>
            <person name="Coombs G.H."/>
            <person name="Mottram J.C."/>
            <person name="Tachezy J."/>
            <person name="Fraser-Liggett C.M."/>
            <person name="Johnson P.J."/>
        </authorList>
    </citation>
    <scope>NUCLEOTIDE SEQUENCE [LARGE SCALE GENOMIC DNA]</scope>
    <source>
        <strain evidence="5">G3</strain>
    </source>
</reference>
<dbReference type="PROSITE" id="PS50004">
    <property type="entry name" value="C2"/>
    <property type="match status" value="1"/>
</dbReference>
<name>A2EFS5_TRIV3</name>
<feature type="region of interest" description="Disordered" evidence="3">
    <location>
        <begin position="334"/>
        <end position="387"/>
    </location>
</feature>
<dbReference type="SUPFAM" id="SSF49562">
    <property type="entry name" value="C2 domain (Calcium/lipid-binding domain, CaLB)"/>
    <property type="match status" value="1"/>
</dbReference>
<keyword evidence="1" id="KW-0479">Metal-binding</keyword>
<evidence type="ECO:0000313" key="6">
    <source>
        <dbReference type="Proteomes" id="UP000001542"/>
    </source>
</evidence>
<dbReference type="RefSeq" id="XP_001320699.1">
    <property type="nucleotide sequence ID" value="XM_001320664.1"/>
</dbReference>
<dbReference type="InParanoid" id="A2EFS5"/>
<protein>
    <submittedName>
        <fullName evidence="5">C2 domain containing protein</fullName>
    </submittedName>
</protein>
<sequence>MLFNIRVIEAEDIPISDPDSDSNTYAVVTFGRVQNSQKTNSSRNSRRPSWNKDLQFVMPQYEDIMVQVVLYNADNFTKDKPISNLVLIITDYEFGEIIDKWFGMKPFSGLDKGGRIHLMFQMCPKDHPPFSIYSGPKPQNAKKSALPPLNKGGIFSKAKKIISDSSNSNETNVPNDNRPVNNVQHISSPHNPTIPVQNNNNNNNFAQQTQYMQQMGPSSLPYPSQAPGYPNPPQYPQIPNPQYMQPQPVQQFNPPYQQPYPPQYPPQYPNVPSNINSLPPPKMNFGNQLPQLSPPMYPQPMQPYAPPQYNSQPHRPPPQQPNYYNPMAGAIPRVNPQFQSFPQPQYPPYNAPYPPQYPNQINSQPPPQMVHLPPMKPQKPNPNLYMNPMVGAVPRGY</sequence>
<accession>A2EFS5</accession>
<dbReference type="VEuPathDB" id="TrichDB:TVAG_145560"/>
<dbReference type="SMART" id="SM00239">
    <property type="entry name" value="C2"/>
    <property type="match status" value="1"/>
</dbReference>
<evidence type="ECO:0000256" key="3">
    <source>
        <dbReference type="SAM" id="MobiDB-lite"/>
    </source>
</evidence>
<keyword evidence="2" id="KW-0106">Calcium</keyword>
<evidence type="ECO:0000259" key="4">
    <source>
        <dbReference type="PROSITE" id="PS50004"/>
    </source>
</evidence>
<feature type="compositionally biased region" description="Pro residues" evidence="3">
    <location>
        <begin position="344"/>
        <end position="357"/>
    </location>
</feature>
<dbReference type="GO" id="GO:0005509">
    <property type="term" value="F:calcium ion binding"/>
    <property type="evidence" value="ECO:0000318"/>
    <property type="project" value="GO_Central"/>
</dbReference>
<dbReference type="PANTHER" id="PTHR45911">
    <property type="entry name" value="C2 DOMAIN-CONTAINING PROTEIN"/>
    <property type="match status" value="1"/>
</dbReference>
<feature type="compositionally biased region" description="Pro residues" evidence="3">
    <location>
        <begin position="364"/>
        <end position="380"/>
    </location>
</feature>
<organism evidence="5 6">
    <name type="scientific">Trichomonas vaginalis (strain ATCC PRA-98 / G3)</name>
    <dbReference type="NCBI Taxonomy" id="412133"/>
    <lineage>
        <taxon>Eukaryota</taxon>
        <taxon>Metamonada</taxon>
        <taxon>Parabasalia</taxon>
        <taxon>Trichomonadida</taxon>
        <taxon>Trichomonadidae</taxon>
        <taxon>Trichomonas</taxon>
    </lineage>
</organism>
<feature type="compositionally biased region" description="Low complexity" evidence="3">
    <location>
        <begin position="240"/>
        <end position="255"/>
    </location>
</feature>
<dbReference type="Proteomes" id="UP000001542">
    <property type="component" value="Unassembled WGS sequence"/>
</dbReference>
<reference evidence="5" key="1">
    <citation type="submission" date="2006-10" db="EMBL/GenBank/DDBJ databases">
        <authorList>
            <person name="Amadeo P."/>
            <person name="Zhao Q."/>
            <person name="Wortman J."/>
            <person name="Fraser-Liggett C."/>
            <person name="Carlton J."/>
        </authorList>
    </citation>
    <scope>NUCLEOTIDE SEQUENCE</scope>
    <source>
        <strain evidence="5">G3</strain>
    </source>
</reference>
<evidence type="ECO:0000313" key="5">
    <source>
        <dbReference type="EMBL" id="EAY08476.1"/>
    </source>
</evidence>
<keyword evidence="6" id="KW-1185">Reference proteome</keyword>
<dbReference type="InterPro" id="IPR000008">
    <property type="entry name" value="C2_dom"/>
</dbReference>
<dbReference type="InterPro" id="IPR035892">
    <property type="entry name" value="C2_domain_sf"/>
</dbReference>
<dbReference type="PANTHER" id="PTHR45911:SF4">
    <property type="entry name" value="MULTIPLE C2 AND TRANSMEMBRANE DOMAIN-CONTAINING PROTEIN"/>
    <property type="match status" value="1"/>
</dbReference>
<feature type="domain" description="C2" evidence="4">
    <location>
        <begin position="1"/>
        <end position="102"/>
    </location>
</feature>
<dbReference type="AlphaFoldDB" id="A2EFS5"/>
<dbReference type="STRING" id="5722.A2EFS5"/>
<dbReference type="KEGG" id="tva:4766363"/>
<gene>
    <name evidence="5" type="ORF">TVAG_145560</name>
</gene>
<feature type="region of interest" description="Disordered" evidence="3">
    <location>
        <begin position="214"/>
        <end position="259"/>
    </location>
</feature>
<dbReference type="Gene3D" id="2.60.40.150">
    <property type="entry name" value="C2 domain"/>
    <property type="match status" value="1"/>
</dbReference>
<dbReference type="VEuPathDB" id="TrichDB:TVAGG3_0445500"/>
<feature type="compositionally biased region" description="Pro residues" evidence="3">
    <location>
        <begin position="229"/>
        <end position="239"/>
    </location>
</feature>
<dbReference type="EMBL" id="DS113377">
    <property type="protein sequence ID" value="EAY08476.1"/>
    <property type="molecule type" value="Genomic_DNA"/>
</dbReference>
<evidence type="ECO:0000256" key="2">
    <source>
        <dbReference type="ARBA" id="ARBA00022837"/>
    </source>
</evidence>
<dbReference type="SMR" id="A2EFS5"/>
<evidence type="ECO:0000256" key="1">
    <source>
        <dbReference type="ARBA" id="ARBA00022723"/>
    </source>
</evidence>
<proteinExistence type="predicted"/>
<dbReference type="GO" id="GO:0016020">
    <property type="term" value="C:membrane"/>
    <property type="evidence" value="ECO:0000318"/>
    <property type="project" value="GO_Central"/>
</dbReference>
<dbReference type="Pfam" id="PF00168">
    <property type="entry name" value="C2"/>
    <property type="match status" value="1"/>
</dbReference>